<dbReference type="AlphaFoldDB" id="A0A9E4K0T0"/>
<dbReference type="EMBL" id="JAEPDI010000001">
    <property type="protein sequence ID" value="MCG7937527.1"/>
    <property type="molecule type" value="Genomic_DNA"/>
</dbReference>
<accession>A0A9E4K0T0</accession>
<reference evidence="1" key="1">
    <citation type="journal article" date="2021" name="Proc. Natl. Acad. Sci. U.S.A.">
        <title>Global biogeography of chemosynthetic symbionts reveals both localized and globally distributed symbiont groups. .</title>
        <authorList>
            <person name="Osvatic J.T."/>
            <person name="Wilkins L.G.E."/>
            <person name="Leibrecht L."/>
            <person name="Leray M."/>
            <person name="Zauner S."/>
            <person name="Polzin J."/>
            <person name="Camacho Y."/>
            <person name="Gros O."/>
            <person name="van Gils J.A."/>
            <person name="Eisen J.A."/>
            <person name="Petersen J.M."/>
            <person name="Yuen B."/>
        </authorList>
    </citation>
    <scope>NUCLEOTIDE SEQUENCE</scope>
    <source>
        <strain evidence="1">MAGL173</strain>
    </source>
</reference>
<protein>
    <submittedName>
        <fullName evidence="1">Transcriptional regulator</fullName>
    </submittedName>
</protein>
<name>A0A9E4K0T0_9GAMM</name>
<organism evidence="1 2">
    <name type="scientific">Candidatus Thiodiazotropha lotti</name>
    <dbReference type="NCBI Taxonomy" id="2792787"/>
    <lineage>
        <taxon>Bacteria</taxon>
        <taxon>Pseudomonadati</taxon>
        <taxon>Pseudomonadota</taxon>
        <taxon>Gammaproteobacteria</taxon>
        <taxon>Chromatiales</taxon>
        <taxon>Sedimenticolaceae</taxon>
        <taxon>Candidatus Thiodiazotropha</taxon>
    </lineage>
</organism>
<dbReference type="InterPro" id="IPR021077">
    <property type="entry name" value="Phage_phi-Lf_Orf112"/>
</dbReference>
<sequence length="141" mass="16311">MSNISPDAEGMDFLNPNPTKDMLRTARHLAGINYGEAAELCGIEESYYRKMERGTIDVKVSVYRLILCRAGYLIHNGWEGWKIRKGKIWSPVGSGHTPGDIMSIYWLDQSVRTLRAELYQKTGQLYDQDYYHGYEFREHEA</sequence>
<gene>
    <name evidence="1" type="ORF">JAZ04_01550</name>
</gene>
<proteinExistence type="predicted"/>
<comment type="caution">
    <text evidence="1">The sequence shown here is derived from an EMBL/GenBank/DDBJ whole genome shotgun (WGS) entry which is preliminary data.</text>
</comment>
<dbReference type="InterPro" id="IPR001387">
    <property type="entry name" value="Cro/C1-type_HTH"/>
</dbReference>
<evidence type="ECO:0000313" key="2">
    <source>
        <dbReference type="Proteomes" id="UP000886687"/>
    </source>
</evidence>
<dbReference type="Proteomes" id="UP000886687">
    <property type="component" value="Unassembled WGS sequence"/>
</dbReference>
<dbReference type="GO" id="GO:0003677">
    <property type="term" value="F:DNA binding"/>
    <property type="evidence" value="ECO:0007669"/>
    <property type="project" value="InterPro"/>
</dbReference>
<dbReference type="SUPFAM" id="SSF47413">
    <property type="entry name" value="lambda repressor-like DNA-binding domains"/>
    <property type="match status" value="1"/>
</dbReference>
<dbReference type="Pfam" id="PF12375">
    <property type="entry name" value="DUF3653"/>
    <property type="match status" value="1"/>
</dbReference>
<dbReference type="InterPro" id="IPR010982">
    <property type="entry name" value="Lambda_DNA-bd_dom_sf"/>
</dbReference>
<evidence type="ECO:0000313" key="1">
    <source>
        <dbReference type="EMBL" id="MCG7937527.1"/>
    </source>
</evidence>
<dbReference type="CDD" id="cd00093">
    <property type="entry name" value="HTH_XRE"/>
    <property type="match status" value="1"/>
</dbReference>